<evidence type="ECO:0000256" key="3">
    <source>
        <dbReference type="ARBA" id="ARBA00023163"/>
    </source>
</evidence>
<protein>
    <submittedName>
        <fullName evidence="5">AraC family transcriptional regulator</fullName>
    </submittedName>
</protein>
<dbReference type="RefSeq" id="WP_399650992.1">
    <property type="nucleotide sequence ID" value="NZ_JBITYG010000005.1"/>
</dbReference>
<proteinExistence type="predicted"/>
<dbReference type="Proteomes" id="UP001614394">
    <property type="component" value="Unassembled WGS sequence"/>
</dbReference>
<dbReference type="SMART" id="SM00342">
    <property type="entry name" value="HTH_ARAC"/>
    <property type="match status" value="1"/>
</dbReference>
<dbReference type="SUPFAM" id="SSF51215">
    <property type="entry name" value="Regulatory protein AraC"/>
    <property type="match status" value="1"/>
</dbReference>
<dbReference type="InterPro" id="IPR050204">
    <property type="entry name" value="AraC_XylS_family_regulators"/>
</dbReference>
<evidence type="ECO:0000256" key="2">
    <source>
        <dbReference type="ARBA" id="ARBA00023125"/>
    </source>
</evidence>
<accession>A0ABW8CBR1</accession>
<keyword evidence="3" id="KW-0804">Transcription</keyword>
<dbReference type="Gene3D" id="1.10.10.60">
    <property type="entry name" value="Homeodomain-like"/>
    <property type="match status" value="2"/>
</dbReference>
<keyword evidence="1" id="KW-0805">Transcription regulation</keyword>
<feature type="domain" description="HTH araC/xylS-type" evidence="4">
    <location>
        <begin position="181"/>
        <end position="278"/>
    </location>
</feature>
<dbReference type="InterPro" id="IPR003313">
    <property type="entry name" value="AraC-bd"/>
</dbReference>
<keyword evidence="2" id="KW-0238">DNA-binding</keyword>
<dbReference type="Pfam" id="PF02311">
    <property type="entry name" value="AraC_binding"/>
    <property type="match status" value="1"/>
</dbReference>
<name>A0ABW8CBR1_9ACTN</name>
<gene>
    <name evidence="5" type="ORF">ACIGXA_20265</name>
</gene>
<comment type="caution">
    <text evidence="5">The sequence shown here is derived from an EMBL/GenBank/DDBJ whole genome shotgun (WGS) entry which is preliminary data.</text>
</comment>
<organism evidence="5 6">
    <name type="scientific">Streptomyces fildesensis</name>
    <dbReference type="NCBI Taxonomy" id="375757"/>
    <lineage>
        <taxon>Bacteria</taxon>
        <taxon>Bacillati</taxon>
        <taxon>Actinomycetota</taxon>
        <taxon>Actinomycetes</taxon>
        <taxon>Kitasatosporales</taxon>
        <taxon>Streptomycetaceae</taxon>
        <taxon>Streptomyces</taxon>
    </lineage>
</organism>
<keyword evidence="6" id="KW-1185">Reference proteome</keyword>
<dbReference type="PROSITE" id="PS01124">
    <property type="entry name" value="HTH_ARAC_FAMILY_2"/>
    <property type="match status" value="1"/>
</dbReference>
<dbReference type="InterPro" id="IPR018060">
    <property type="entry name" value="HTH_AraC"/>
</dbReference>
<sequence>MARREPAPEQARHWQHPQLPGVDLLRARYVSHTFSRHSHDGYVIAAVTKGVEGIGMPGGDLRAGAGGVVLINPETPHSAYAGTADGWSYRVLYPSIDVVAAVAAETAGRNGTHGTPAFTDTVLDDPDCARLIADIHAAAERDNALAADTLLRLAVARLLRRYGADPAAPGALPSAGALAAGRARELLVERIACPPTLDQLAAELGTKPFALLRAFKGAYGLPPHAWLTGERVRAARRMLDTGTPPAEAALAVGFTDQPHLNRHFTRIVGVPPGAYRRERARTYKTGEDLAP</sequence>
<dbReference type="PANTHER" id="PTHR46796:SF2">
    <property type="entry name" value="TRANSCRIPTIONAL REGULATORY PROTEIN"/>
    <property type="match status" value="1"/>
</dbReference>
<dbReference type="Pfam" id="PF12833">
    <property type="entry name" value="HTH_18"/>
    <property type="match status" value="1"/>
</dbReference>
<dbReference type="InterPro" id="IPR009057">
    <property type="entry name" value="Homeodomain-like_sf"/>
</dbReference>
<dbReference type="SUPFAM" id="SSF46689">
    <property type="entry name" value="Homeodomain-like"/>
    <property type="match status" value="2"/>
</dbReference>
<dbReference type="PANTHER" id="PTHR46796">
    <property type="entry name" value="HTH-TYPE TRANSCRIPTIONAL ACTIVATOR RHAS-RELATED"/>
    <property type="match status" value="1"/>
</dbReference>
<evidence type="ECO:0000313" key="5">
    <source>
        <dbReference type="EMBL" id="MFI9102856.1"/>
    </source>
</evidence>
<reference evidence="5 6" key="1">
    <citation type="submission" date="2024-10" db="EMBL/GenBank/DDBJ databases">
        <title>The Natural Products Discovery Center: Release of the First 8490 Sequenced Strains for Exploring Actinobacteria Biosynthetic Diversity.</title>
        <authorList>
            <person name="Kalkreuter E."/>
            <person name="Kautsar S.A."/>
            <person name="Yang D."/>
            <person name="Bader C.D."/>
            <person name="Teijaro C.N."/>
            <person name="Fluegel L."/>
            <person name="Davis C.M."/>
            <person name="Simpson J.R."/>
            <person name="Lauterbach L."/>
            <person name="Steele A.D."/>
            <person name="Gui C."/>
            <person name="Meng S."/>
            <person name="Li G."/>
            <person name="Viehrig K."/>
            <person name="Ye F."/>
            <person name="Su P."/>
            <person name="Kiefer A.F."/>
            <person name="Nichols A."/>
            <person name="Cepeda A.J."/>
            <person name="Yan W."/>
            <person name="Fan B."/>
            <person name="Jiang Y."/>
            <person name="Adhikari A."/>
            <person name="Zheng C.-J."/>
            <person name="Schuster L."/>
            <person name="Cowan T.M."/>
            <person name="Smanski M.J."/>
            <person name="Chevrette M.G."/>
            <person name="De Carvalho L.P.S."/>
            <person name="Shen B."/>
        </authorList>
    </citation>
    <scope>NUCLEOTIDE SEQUENCE [LARGE SCALE GENOMIC DNA]</scope>
    <source>
        <strain evidence="5 6">NPDC053399</strain>
    </source>
</reference>
<evidence type="ECO:0000313" key="6">
    <source>
        <dbReference type="Proteomes" id="UP001614394"/>
    </source>
</evidence>
<dbReference type="EMBL" id="JBITYG010000005">
    <property type="protein sequence ID" value="MFI9102856.1"/>
    <property type="molecule type" value="Genomic_DNA"/>
</dbReference>
<dbReference type="InterPro" id="IPR037923">
    <property type="entry name" value="HTH-like"/>
</dbReference>
<evidence type="ECO:0000256" key="1">
    <source>
        <dbReference type="ARBA" id="ARBA00023015"/>
    </source>
</evidence>
<evidence type="ECO:0000259" key="4">
    <source>
        <dbReference type="PROSITE" id="PS01124"/>
    </source>
</evidence>